<evidence type="ECO:0000256" key="2">
    <source>
        <dbReference type="ARBA" id="ARBA00023315"/>
    </source>
</evidence>
<dbReference type="GO" id="GO:0016747">
    <property type="term" value="F:acyltransferase activity, transferring groups other than amino-acyl groups"/>
    <property type="evidence" value="ECO:0007669"/>
    <property type="project" value="InterPro"/>
</dbReference>
<feature type="domain" description="N-acetyltransferase" evidence="3">
    <location>
        <begin position="2"/>
        <end position="174"/>
    </location>
</feature>
<evidence type="ECO:0000313" key="5">
    <source>
        <dbReference type="Proteomes" id="UP000680866"/>
    </source>
</evidence>
<dbReference type="Gene3D" id="3.40.630.30">
    <property type="match status" value="1"/>
</dbReference>
<gene>
    <name evidence="4" type="ORF">Prubr_40720</name>
</gene>
<organism evidence="4 5">
    <name type="scientific">Polymorphospora rubra</name>
    <dbReference type="NCBI Taxonomy" id="338584"/>
    <lineage>
        <taxon>Bacteria</taxon>
        <taxon>Bacillati</taxon>
        <taxon>Actinomycetota</taxon>
        <taxon>Actinomycetes</taxon>
        <taxon>Micromonosporales</taxon>
        <taxon>Micromonosporaceae</taxon>
        <taxon>Polymorphospora</taxon>
    </lineage>
</organism>
<dbReference type="InterPro" id="IPR050832">
    <property type="entry name" value="Bact_Acetyltransf"/>
</dbReference>
<evidence type="ECO:0000259" key="3">
    <source>
        <dbReference type="PROSITE" id="PS51186"/>
    </source>
</evidence>
<keyword evidence="2" id="KW-0012">Acyltransferase</keyword>
<proteinExistence type="predicted"/>
<evidence type="ECO:0000313" key="4">
    <source>
        <dbReference type="EMBL" id="BCJ67051.1"/>
    </source>
</evidence>
<protein>
    <submittedName>
        <fullName evidence="4">N-acetyltransferase</fullName>
    </submittedName>
</protein>
<dbReference type="KEGG" id="pry:Prubr_40720"/>
<dbReference type="SUPFAM" id="SSF55729">
    <property type="entry name" value="Acyl-CoA N-acyltransferases (Nat)"/>
    <property type="match status" value="1"/>
</dbReference>
<dbReference type="PANTHER" id="PTHR43877:SF2">
    <property type="entry name" value="AMINOALKYLPHOSPHONATE N-ACETYLTRANSFERASE-RELATED"/>
    <property type="match status" value="1"/>
</dbReference>
<dbReference type="PANTHER" id="PTHR43877">
    <property type="entry name" value="AMINOALKYLPHOSPHONATE N-ACETYLTRANSFERASE-RELATED-RELATED"/>
    <property type="match status" value="1"/>
</dbReference>
<dbReference type="PROSITE" id="PS51186">
    <property type="entry name" value="GNAT"/>
    <property type="match status" value="1"/>
</dbReference>
<keyword evidence="1" id="KW-0808">Transferase</keyword>
<dbReference type="RefSeq" id="WP_212816442.1">
    <property type="nucleotide sequence ID" value="NZ_AP023359.1"/>
</dbReference>
<dbReference type="InterPro" id="IPR000182">
    <property type="entry name" value="GNAT_dom"/>
</dbReference>
<evidence type="ECO:0000256" key="1">
    <source>
        <dbReference type="ARBA" id="ARBA00022679"/>
    </source>
</evidence>
<dbReference type="Proteomes" id="UP000680866">
    <property type="component" value="Chromosome"/>
</dbReference>
<dbReference type="Pfam" id="PF00583">
    <property type="entry name" value="Acetyltransf_1"/>
    <property type="match status" value="1"/>
</dbReference>
<name>A0A810N0F0_9ACTN</name>
<sequence>MLTIRRERPDDAETAARVHVRGWQAGYAGILPDEVLARLDVAVWAQRRRDVGTTDPDQPFTTLVAEGAAGIVGHVRFGPYRNEQDEDDLDPAYGEILGLHVDPDHWGTGVGGRLLAAARAALADRGWTELRLWVLVDNVRARRLCERAGLAPDGARSVYRIARPGGLAPYVFPEIRYSGPVGVG</sequence>
<dbReference type="EMBL" id="AP023359">
    <property type="protein sequence ID" value="BCJ67051.1"/>
    <property type="molecule type" value="Genomic_DNA"/>
</dbReference>
<dbReference type="InterPro" id="IPR016181">
    <property type="entry name" value="Acyl_CoA_acyltransferase"/>
</dbReference>
<accession>A0A810N0F0</accession>
<reference evidence="4" key="1">
    <citation type="submission" date="2020-08" db="EMBL/GenBank/DDBJ databases">
        <title>Whole genome shotgun sequence of Polymorphospora rubra NBRC 101157.</title>
        <authorList>
            <person name="Komaki H."/>
            <person name="Tamura T."/>
        </authorList>
    </citation>
    <scope>NUCLEOTIDE SEQUENCE</scope>
    <source>
        <strain evidence="4">NBRC 101157</strain>
    </source>
</reference>
<dbReference type="AlphaFoldDB" id="A0A810N0F0"/>
<keyword evidence="5" id="KW-1185">Reference proteome</keyword>